<dbReference type="AlphaFoldDB" id="A0A3S8RYI0"/>
<name>A0A3S8RYI0_9BACL</name>
<proteinExistence type="predicted"/>
<dbReference type="InterPro" id="IPR029032">
    <property type="entry name" value="AhpD-like"/>
</dbReference>
<dbReference type="NCBIfam" id="TIGR00778">
    <property type="entry name" value="ahpD_dom"/>
    <property type="match status" value="1"/>
</dbReference>
<organism evidence="2 3">
    <name type="scientific">Paenibacillus lentus</name>
    <dbReference type="NCBI Taxonomy" id="1338368"/>
    <lineage>
        <taxon>Bacteria</taxon>
        <taxon>Bacillati</taxon>
        <taxon>Bacillota</taxon>
        <taxon>Bacilli</taxon>
        <taxon>Bacillales</taxon>
        <taxon>Paenibacillaceae</taxon>
        <taxon>Paenibacillus</taxon>
    </lineage>
</organism>
<dbReference type="GO" id="GO:0051920">
    <property type="term" value="F:peroxiredoxin activity"/>
    <property type="evidence" value="ECO:0007669"/>
    <property type="project" value="InterPro"/>
</dbReference>
<keyword evidence="3" id="KW-1185">Reference proteome</keyword>
<evidence type="ECO:0000259" key="1">
    <source>
        <dbReference type="Pfam" id="PF02627"/>
    </source>
</evidence>
<dbReference type="PANTHER" id="PTHR33930">
    <property type="entry name" value="ALKYL HYDROPEROXIDE REDUCTASE AHPD"/>
    <property type="match status" value="1"/>
</dbReference>
<reference evidence="2 3" key="1">
    <citation type="submission" date="2018-11" db="EMBL/GenBank/DDBJ databases">
        <title>Genome sequencing of Paenibacillus lentus DSM25539(T).</title>
        <authorList>
            <person name="Kook J.-K."/>
            <person name="Park S.-N."/>
            <person name="Lim Y.K."/>
        </authorList>
    </citation>
    <scope>NUCLEOTIDE SEQUENCE [LARGE SCALE GENOMIC DNA]</scope>
    <source>
        <strain evidence="2 3">DSM 25539</strain>
    </source>
</reference>
<dbReference type="KEGG" id="plen:EIM92_18910"/>
<dbReference type="SUPFAM" id="SSF69118">
    <property type="entry name" value="AhpD-like"/>
    <property type="match status" value="1"/>
</dbReference>
<dbReference type="InterPro" id="IPR003779">
    <property type="entry name" value="CMD-like"/>
</dbReference>
<dbReference type="EMBL" id="CP034248">
    <property type="protein sequence ID" value="AZK47981.1"/>
    <property type="molecule type" value="Genomic_DNA"/>
</dbReference>
<accession>A0A3S8RYI0</accession>
<protein>
    <submittedName>
        <fullName evidence="2">Carboxymuconolactone decarboxylase family protein</fullName>
    </submittedName>
</protein>
<sequence>MSLVSDKIATYKQEIHRYGEVMPGVTEAYHAFTGESFNDGALDAKTKQLIAIGIALSMNQEVCTFYHVNEARAKGATDAEILETVAVASAALAGNALSQGVTRVQQVLSTTGSIVQ</sequence>
<dbReference type="PANTHER" id="PTHR33930:SF2">
    <property type="entry name" value="BLR3452 PROTEIN"/>
    <property type="match status" value="1"/>
</dbReference>
<evidence type="ECO:0000313" key="3">
    <source>
        <dbReference type="Proteomes" id="UP000273145"/>
    </source>
</evidence>
<feature type="domain" description="Carboxymuconolactone decarboxylase-like" evidence="1">
    <location>
        <begin position="23"/>
        <end position="100"/>
    </location>
</feature>
<evidence type="ECO:0000313" key="2">
    <source>
        <dbReference type="EMBL" id="AZK47981.1"/>
    </source>
</evidence>
<dbReference type="RefSeq" id="WP_125084148.1">
    <property type="nucleotide sequence ID" value="NZ_CP034248.1"/>
</dbReference>
<dbReference type="Proteomes" id="UP000273145">
    <property type="component" value="Chromosome"/>
</dbReference>
<dbReference type="InterPro" id="IPR004675">
    <property type="entry name" value="AhpD_core"/>
</dbReference>
<dbReference type="OrthoDB" id="1683318at2"/>
<dbReference type="Pfam" id="PF02627">
    <property type="entry name" value="CMD"/>
    <property type="match status" value="1"/>
</dbReference>
<dbReference type="Gene3D" id="1.20.1290.10">
    <property type="entry name" value="AhpD-like"/>
    <property type="match status" value="1"/>
</dbReference>
<gene>
    <name evidence="2" type="ORF">EIM92_18910</name>
</gene>